<organism evidence="7">
    <name type="scientific">mine drainage metagenome</name>
    <dbReference type="NCBI Taxonomy" id="410659"/>
    <lineage>
        <taxon>unclassified sequences</taxon>
        <taxon>metagenomes</taxon>
        <taxon>ecological metagenomes</taxon>
    </lineage>
</organism>
<evidence type="ECO:0000313" key="7">
    <source>
        <dbReference type="EMBL" id="OIQ94834.1"/>
    </source>
</evidence>
<sequence length="462" mass="51548">MGKRENFTVARVAEFTCPAGKQQAIYWDAKQPGLGLRVTASGARAYVFQGWLGAGAVRVTIGRPKVWPLESVWTLDKASGKRIEVQRGARQEAARLKSLVDSGINPAEQRREQDEAKERAKVERAAIAMQSEAEAQRQQLRVADAWDAYLAHHERRWGARHMRDHVTLAQPGGVPKKRGPGVTVPGVLRPVLDMRMSEITADVLAAWVVREAETRANNARQGYELFRAFWRWCAERPEYDGIIDARAVESRDMRADVPSRKSKRFDVLERAHLAPWFAAVRAIGNPVISAYLQGLLLTGARREELAELKWGDVDFSLGAVWLKDKVRPEGRKVPLTPYLASLVQALPRRSAWVFSSPTAKDGKLAEPRIAHVRALEGAGLPHVSLHGLRRTFASLAEWVEMPAGVVAQVMGHAPNATAERHYINRPLELLAVWHGKYEAWILEQAGIEFAAAQALPTLRRVQ</sequence>
<evidence type="ECO:0000256" key="1">
    <source>
        <dbReference type="ARBA" id="ARBA00008857"/>
    </source>
</evidence>
<proteinExistence type="inferred from homology"/>
<evidence type="ECO:0000256" key="2">
    <source>
        <dbReference type="ARBA" id="ARBA00022908"/>
    </source>
</evidence>
<comment type="caution">
    <text evidence="7">The sequence shown here is derived from an EMBL/GenBank/DDBJ whole genome shotgun (WGS) entry which is preliminary data.</text>
</comment>
<dbReference type="InterPro" id="IPR002104">
    <property type="entry name" value="Integrase_catalytic"/>
</dbReference>
<evidence type="ECO:0000259" key="6">
    <source>
        <dbReference type="PROSITE" id="PS51898"/>
    </source>
</evidence>
<dbReference type="EMBL" id="MLJW01000178">
    <property type="protein sequence ID" value="OIQ94834.1"/>
    <property type="molecule type" value="Genomic_DNA"/>
</dbReference>
<dbReference type="GO" id="GO:0046718">
    <property type="term" value="P:symbiont entry into host cell"/>
    <property type="evidence" value="ECO:0007669"/>
    <property type="project" value="UniProtKB-KW"/>
</dbReference>
<dbReference type="GO" id="GO:0006310">
    <property type="term" value="P:DNA recombination"/>
    <property type="evidence" value="ECO:0007669"/>
    <property type="project" value="UniProtKB-KW"/>
</dbReference>
<evidence type="ECO:0000256" key="5">
    <source>
        <dbReference type="ARBA" id="ARBA00023296"/>
    </source>
</evidence>
<dbReference type="GO" id="GO:0015074">
    <property type="term" value="P:DNA integration"/>
    <property type="evidence" value="ECO:0007669"/>
    <property type="project" value="UniProtKB-KW"/>
</dbReference>
<protein>
    <submittedName>
        <fullName evidence="7">Phage integrase family protein</fullName>
    </submittedName>
</protein>
<keyword evidence="3" id="KW-0233">DNA recombination</keyword>
<gene>
    <name evidence="7" type="ORF">GALL_231890</name>
</gene>
<keyword evidence="2" id="KW-0229">DNA integration</keyword>
<dbReference type="PANTHER" id="PTHR30629:SF6">
    <property type="entry name" value="PROPHAGE INTEGRASE INTA-RELATED"/>
    <property type="match status" value="1"/>
</dbReference>
<dbReference type="Gene3D" id="1.10.443.10">
    <property type="entry name" value="Intergrase catalytic core"/>
    <property type="match status" value="1"/>
</dbReference>
<keyword evidence="5" id="KW-1160">Virus entry into host cell</keyword>
<dbReference type="SUPFAM" id="SSF56349">
    <property type="entry name" value="DNA breaking-rejoining enzymes"/>
    <property type="match status" value="1"/>
</dbReference>
<keyword evidence="4" id="KW-1179">Viral genome integration</keyword>
<dbReference type="GO" id="GO:0003677">
    <property type="term" value="F:DNA binding"/>
    <property type="evidence" value="ECO:0007669"/>
    <property type="project" value="InterPro"/>
</dbReference>
<dbReference type="InterPro" id="IPR038488">
    <property type="entry name" value="Integrase_DNA-bd_sf"/>
</dbReference>
<dbReference type="AlphaFoldDB" id="A0A1J5RHD9"/>
<dbReference type="GO" id="GO:0044826">
    <property type="term" value="P:viral genome integration into host DNA"/>
    <property type="evidence" value="ECO:0007669"/>
    <property type="project" value="UniProtKB-KW"/>
</dbReference>
<dbReference type="PROSITE" id="PS51898">
    <property type="entry name" value="TYR_RECOMBINASE"/>
    <property type="match status" value="1"/>
</dbReference>
<reference evidence="7" key="1">
    <citation type="submission" date="2016-10" db="EMBL/GenBank/DDBJ databases">
        <title>Sequence of Gallionella enrichment culture.</title>
        <authorList>
            <person name="Poehlein A."/>
            <person name="Muehling M."/>
            <person name="Daniel R."/>
        </authorList>
    </citation>
    <scope>NUCLEOTIDE SEQUENCE</scope>
</reference>
<evidence type="ECO:0000256" key="4">
    <source>
        <dbReference type="ARBA" id="ARBA00023195"/>
    </source>
</evidence>
<dbReference type="InterPro" id="IPR013762">
    <property type="entry name" value="Integrase-like_cat_sf"/>
</dbReference>
<dbReference type="GO" id="GO:0075713">
    <property type="term" value="P:establishment of integrated proviral latency"/>
    <property type="evidence" value="ECO:0007669"/>
    <property type="project" value="UniProtKB-KW"/>
</dbReference>
<evidence type="ECO:0000256" key="3">
    <source>
        <dbReference type="ARBA" id="ARBA00023172"/>
    </source>
</evidence>
<dbReference type="Pfam" id="PF00589">
    <property type="entry name" value="Phage_integrase"/>
    <property type="match status" value="1"/>
</dbReference>
<dbReference type="PANTHER" id="PTHR30629">
    <property type="entry name" value="PROPHAGE INTEGRASE"/>
    <property type="match status" value="1"/>
</dbReference>
<accession>A0A1J5RHD9</accession>
<dbReference type="InterPro" id="IPR011010">
    <property type="entry name" value="DNA_brk_join_enz"/>
</dbReference>
<feature type="domain" description="Tyr recombinase" evidence="6">
    <location>
        <begin position="263"/>
        <end position="435"/>
    </location>
</feature>
<dbReference type="InterPro" id="IPR050808">
    <property type="entry name" value="Phage_Integrase"/>
</dbReference>
<comment type="similarity">
    <text evidence="1">Belongs to the 'phage' integrase family.</text>
</comment>
<dbReference type="Gene3D" id="3.30.160.390">
    <property type="entry name" value="Integrase, DNA-binding domain"/>
    <property type="match status" value="1"/>
</dbReference>
<name>A0A1J5RHD9_9ZZZZ</name>